<dbReference type="InterPro" id="IPR004030">
    <property type="entry name" value="NOS_N"/>
</dbReference>
<dbReference type="InterPro" id="IPR017927">
    <property type="entry name" value="FAD-bd_FR_type"/>
</dbReference>
<accession>G7NGI2</accession>
<dbReference type="PROSITE" id="PS51384">
    <property type="entry name" value="FAD_FR"/>
    <property type="match status" value="1"/>
</dbReference>
<evidence type="ECO:0000313" key="22">
    <source>
        <dbReference type="EMBL" id="EHH24619.1"/>
    </source>
</evidence>
<dbReference type="Pfam" id="PF02898">
    <property type="entry name" value="NO_synthase"/>
    <property type="match status" value="1"/>
</dbReference>
<dbReference type="Gene3D" id="3.90.340.10">
    <property type="entry name" value="Nitric Oxide Synthase, Chain A, domain 1"/>
    <property type="match status" value="1"/>
</dbReference>
<dbReference type="Pfam" id="PF00258">
    <property type="entry name" value="Flavodoxin_1"/>
    <property type="match status" value="1"/>
</dbReference>
<organism evidence="22">
    <name type="scientific">Macaca mulatta</name>
    <name type="common">Rhesus macaque</name>
    <dbReference type="NCBI Taxonomy" id="9544"/>
    <lineage>
        <taxon>Eukaryota</taxon>
        <taxon>Metazoa</taxon>
        <taxon>Chordata</taxon>
        <taxon>Craniata</taxon>
        <taxon>Vertebrata</taxon>
        <taxon>Euteleostomi</taxon>
        <taxon>Mammalia</taxon>
        <taxon>Eutheria</taxon>
        <taxon>Euarchontoglires</taxon>
        <taxon>Primates</taxon>
        <taxon>Haplorrhini</taxon>
        <taxon>Catarrhini</taxon>
        <taxon>Cercopithecidae</taxon>
        <taxon>Cercopithecinae</taxon>
        <taxon>Macaca</taxon>
    </lineage>
</organism>
<dbReference type="PRINTS" id="PR00371">
    <property type="entry name" value="FPNCR"/>
</dbReference>
<feature type="domain" description="FAD-binding FR-type" evidence="21">
    <location>
        <begin position="790"/>
        <end position="1003"/>
    </location>
</feature>
<dbReference type="Pfam" id="PF00175">
    <property type="entry name" value="NAD_binding_1"/>
    <property type="match status" value="1"/>
</dbReference>
<dbReference type="InterPro" id="IPR003097">
    <property type="entry name" value="CysJ-like_FAD-binding"/>
</dbReference>
<dbReference type="PRINTS" id="PR00369">
    <property type="entry name" value="FLAVODOXIN"/>
</dbReference>
<evidence type="ECO:0000256" key="7">
    <source>
        <dbReference type="ARBA" id="ARBA00022630"/>
    </source>
</evidence>
<dbReference type="Gene3D" id="1.20.990.10">
    <property type="entry name" value="NADPH-cytochrome p450 Reductase, Chain A, domain 3"/>
    <property type="match status" value="2"/>
</dbReference>
<evidence type="ECO:0000256" key="2">
    <source>
        <dbReference type="ARBA" id="ARBA00001970"/>
    </source>
</evidence>
<dbReference type="InterPro" id="IPR044944">
    <property type="entry name" value="NOS_dom_3"/>
</dbReference>
<dbReference type="GO" id="GO:0046872">
    <property type="term" value="F:metal ion binding"/>
    <property type="evidence" value="ECO:0007669"/>
    <property type="project" value="UniProtKB-KW"/>
</dbReference>
<dbReference type="Gene3D" id="3.90.440.10">
    <property type="entry name" value="Nitric Oxide Synthase,Heme Domain,Chain A domain 2"/>
    <property type="match status" value="1"/>
</dbReference>
<name>G7NGI2_MACMU</name>
<dbReference type="GO" id="GO:0005829">
    <property type="term" value="C:cytosol"/>
    <property type="evidence" value="ECO:0007669"/>
    <property type="project" value="UniProtKB-SubCell"/>
</dbReference>
<evidence type="ECO:0000256" key="19">
    <source>
        <dbReference type="SAM" id="MobiDB-lite"/>
    </source>
</evidence>
<dbReference type="SUPFAM" id="SSF52343">
    <property type="entry name" value="Ferredoxin reductase-like, C-terminal NADP-linked domain"/>
    <property type="match status" value="1"/>
</dbReference>
<feature type="domain" description="Flavodoxin-like" evidence="20">
    <location>
        <begin position="599"/>
        <end position="737"/>
    </location>
</feature>
<dbReference type="PANTHER" id="PTHR43410:SF4">
    <property type="entry name" value="NITRIC OXIDE SYNTHASE"/>
    <property type="match status" value="1"/>
</dbReference>
<evidence type="ECO:0000256" key="8">
    <source>
        <dbReference type="ARBA" id="ARBA00022643"/>
    </source>
</evidence>
<dbReference type="InterPro" id="IPR001433">
    <property type="entry name" value="OxRdtase_FAD/NAD-bd"/>
</dbReference>
<comment type="cofactor">
    <cofactor evidence="2 17">
        <name>heme b</name>
        <dbReference type="ChEBI" id="CHEBI:60344"/>
    </cofactor>
</comment>
<dbReference type="GO" id="GO:0045454">
    <property type="term" value="P:cell redox homeostasis"/>
    <property type="evidence" value="ECO:0007669"/>
    <property type="project" value="UniProtKB-ARBA"/>
</dbReference>
<evidence type="ECO:0000256" key="5">
    <source>
        <dbReference type="ARBA" id="ARBA00022490"/>
    </source>
</evidence>
<dbReference type="EMBL" id="CM001268">
    <property type="protein sequence ID" value="EHH24619.1"/>
    <property type="molecule type" value="Genomic_DNA"/>
</dbReference>
<evidence type="ECO:0000256" key="3">
    <source>
        <dbReference type="ARBA" id="ARBA00004514"/>
    </source>
</evidence>
<keyword evidence="5" id="KW-0963">Cytoplasm</keyword>
<dbReference type="InterPro" id="IPR044940">
    <property type="entry name" value="NOS_dom_2"/>
</dbReference>
<evidence type="ECO:0000256" key="18">
    <source>
        <dbReference type="PIRSR" id="PIRSR000333-1"/>
    </source>
</evidence>
<evidence type="ECO:0000256" key="14">
    <source>
        <dbReference type="ARBA" id="ARBA00023002"/>
    </source>
</evidence>
<dbReference type="InterPro" id="IPR039261">
    <property type="entry name" value="FNR_nucleotide-bd"/>
</dbReference>
<dbReference type="EC" id="1.14.13.39" evidence="17"/>
<dbReference type="Gene3D" id="3.90.1230.10">
    <property type="entry name" value="Nitric Oxide Synthase, Chain A, domain 3"/>
    <property type="match status" value="1"/>
</dbReference>
<dbReference type="SUPFAM" id="SSF52218">
    <property type="entry name" value="Flavoproteins"/>
    <property type="match status" value="1"/>
</dbReference>
<gene>
    <name evidence="22" type="ORF">EGK_08308</name>
</gene>
<keyword evidence="10 17" id="KW-0274">FAD</keyword>
<dbReference type="InterPro" id="IPR008254">
    <property type="entry name" value="Flavodoxin/NO_synth"/>
</dbReference>
<dbReference type="GO" id="GO:0004517">
    <property type="term" value="F:nitric-oxide synthase activity"/>
    <property type="evidence" value="ECO:0007669"/>
    <property type="project" value="UniProtKB-EC"/>
</dbReference>
<dbReference type="FunFam" id="3.90.340.10:FF:000008">
    <property type="entry name" value="Nitric oxide synthase, inducible"/>
    <property type="match status" value="1"/>
</dbReference>
<dbReference type="InterPro" id="IPR023173">
    <property type="entry name" value="NADPH_Cyt_P450_Rdtase_alpha"/>
</dbReference>
<dbReference type="GO" id="GO:0020037">
    <property type="term" value="F:heme binding"/>
    <property type="evidence" value="ECO:0007669"/>
    <property type="project" value="InterPro"/>
</dbReference>
<dbReference type="SUPFAM" id="SSF63380">
    <property type="entry name" value="Riboflavin synthase domain-like"/>
    <property type="match status" value="1"/>
</dbReference>
<dbReference type="SUPFAM" id="SSF56512">
    <property type="entry name" value="Nitric oxide (NO) synthase oxygenase domain"/>
    <property type="match status" value="1"/>
</dbReference>
<dbReference type="Gene3D" id="3.40.50.360">
    <property type="match status" value="2"/>
</dbReference>
<dbReference type="FunFam" id="3.90.440.10:FF:000005">
    <property type="entry name" value="Nitric oxide synthase, inducible"/>
    <property type="match status" value="1"/>
</dbReference>
<keyword evidence="15 17" id="KW-0408">Iron</keyword>
<dbReference type="InterPro" id="IPR001094">
    <property type="entry name" value="Flavdoxin-like"/>
</dbReference>
<comment type="catalytic activity">
    <reaction evidence="16">
        <text>2 L-arginine + 3 NADPH + 4 O2 + H(+) = 2 L-citrulline + 2 nitric oxide + 3 NADP(+) + 4 H2O</text>
        <dbReference type="Rhea" id="RHEA:19897"/>
        <dbReference type="ChEBI" id="CHEBI:15377"/>
        <dbReference type="ChEBI" id="CHEBI:15378"/>
        <dbReference type="ChEBI" id="CHEBI:15379"/>
        <dbReference type="ChEBI" id="CHEBI:16480"/>
        <dbReference type="ChEBI" id="CHEBI:32682"/>
        <dbReference type="ChEBI" id="CHEBI:57743"/>
        <dbReference type="ChEBI" id="CHEBI:57783"/>
        <dbReference type="ChEBI" id="CHEBI:58349"/>
        <dbReference type="EC" id="1.14.13.39"/>
    </reaction>
    <physiologicalReaction direction="left-to-right" evidence="16">
        <dbReference type="Rhea" id="RHEA:19898"/>
    </physiologicalReaction>
</comment>
<dbReference type="InterPro" id="IPR044943">
    <property type="entry name" value="NOS_dom_1"/>
</dbReference>
<evidence type="ECO:0000256" key="12">
    <source>
        <dbReference type="ARBA" id="ARBA00022857"/>
    </source>
</evidence>
<dbReference type="PIRSF" id="PIRSF000333">
    <property type="entry name" value="NOS"/>
    <property type="match status" value="1"/>
</dbReference>
<dbReference type="Gene3D" id="6.10.250.410">
    <property type="match status" value="1"/>
</dbReference>
<evidence type="ECO:0000256" key="15">
    <source>
        <dbReference type="ARBA" id="ARBA00023004"/>
    </source>
</evidence>
<sequence>MVPGTAREGREEGISPQQPQNLYRHPLGGPPVPRLPFKVLFDFSPAEFTCRIHHQKRPRNVACWVGRAERKAAVQVLEVAGDLPTSSRGPALDPADSLVTQDDLQYHSLSKQQNESPQPLVGTGKKSPESLVKPDATPLSSPRHVRIKNWGSGMTFQDTLHHKAKGILTCRSKSCLGSIMTPKSLTRGPRDKPTPPDELLPQAIEFVNQYYGSFKEAKIEEHLARVEAVTKEIETTGTYQLTGDELIFATKQAWRNAPRCIGRIQWSNLQVFDARNCSTAREMFEHICRHVRYSTNNGNIRSAITVFPQRSDGKHDFRVWNAQLIRYAGYQMPDGSIRGDPANVEFTQLCIDLGWKPKYGRFDVVPLVLQADGRDPELFEIPPDLVLEVAMEHPKYEWFRELELKWYALPAVANMLLEVGGLEFPGCPFNGWYMGTEIGVRDFCDVQRYNILEEVGRRMGLETHKLASLWKDQAVVEINIAVLHSFQKQNVTIMDHHSAAESFMKYMQNEYRSRGGCPADWIWLVPPMSGSITPVFHQEMLNYVLSPFYYYQVEAWKTHVWQDEKRRPKRREIPLKVLVKAVLFACMLMRKTMASRVRVTILFATETGKSEALAWDLGALFSCAFNPKVVRMDKYSLSCLEEERLLLVVTSTFGNGDCPGNGEKLKKSLFMLKELTNKFRYAVFGLGSSMYPRFCAFAHDIDQKLSHLGASQLTPMGEGDELSGQEDAFRSWAVQTFKAACETFDVRGKQHIQIPKLYTSSVTWDPHHYRLVQDSQPLDLSKALSNVHAKNVFTMRLKSRQNLQSPTSSRATILVELSCEDGQGLNYLPGEHLGVCPGNQPALVQGILERVVDGPAPHQTVRLEALDESGEPWAREPVLRGILRPPHLAEGLGLGLPPSEYSKWKFTNSPTFLEVLEEFPSLRVSAGFLLSQLPILKPRFYSISSSRDHTPTEIHLTVAVVTYHTQGTVVTGGFQSPVSLALFQKDLGEVLVAGQSASGFHLPENPSHPCILVGPGTGIAPFRSFWQQRLHDSQHKGVRGGRMTLVFGCRRPDEDHIYQEEMLEMAQKAACGAHSLLPPAWQAQAAGDWTHHFLWFQVYVQDILRQQLASEVLRVLHEEPGHLYVCGDVRMAWDVAHTLKQLVAAKLNLNEEQVEDYFFQLKSQKRYHEDIFGAVFPYEAKKDGAAVQPGSLEMSAL</sequence>
<comment type="similarity">
    <text evidence="4 17">Belongs to the NOS family.</text>
</comment>
<evidence type="ECO:0000256" key="13">
    <source>
        <dbReference type="ARBA" id="ARBA00022860"/>
    </source>
</evidence>
<comment type="cofactor">
    <cofactor evidence="1">
        <name>(6R)-L-erythro-5,6,7,8-tetrahydrobiopterin</name>
        <dbReference type="ChEBI" id="CHEBI:59560"/>
    </cofactor>
</comment>
<evidence type="ECO:0000256" key="10">
    <source>
        <dbReference type="ARBA" id="ARBA00022827"/>
    </source>
</evidence>
<feature type="binding site" description="axial binding residue" evidence="18">
    <location>
        <position position="260"/>
    </location>
    <ligand>
        <name>heme b</name>
        <dbReference type="ChEBI" id="CHEBI:60344"/>
    </ligand>
    <ligandPart>
        <name>Fe</name>
        <dbReference type="ChEBI" id="CHEBI:18248"/>
    </ligandPart>
</feature>
<evidence type="ECO:0000256" key="11">
    <source>
        <dbReference type="ARBA" id="ARBA00022833"/>
    </source>
</evidence>
<keyword evidence="11" id="KW-0862">Zinc</keyword>
<dbReference type="InterPro" id="IPR017938">
    <property type="entry name" value="Riboflavin_synthase-like_b-brl"/>
</dbReference>
<dbReference type="Proteomes" id="UP000013456">
    <property type="component" value="Chromosome 16"/>
</dbReference>
<comment type="function">
    <text evidence="17">Produces nitric oxide (NO) which is a messenger molecule with diverse functions.</text>
</comment>
<keyword evidence="9 17" id="KW-0479">Metal-binding</keyword>
<evidence type="ECO:0000259" key="21">
    <source>
        <dbReference type="PROSITE" id="PS51384"/>
    </source>
</evidence>
<dbReference type="InterPro" id="IPR050607">
    <property type="entry name" value="NOS"/>
</dbReference>
<feature type="region of interest" description="Disordered" evidence="19">
    <location>
        <begin position="1"/>
        <end position="29"/>
    </location>
</feature>
<evidence type="ECO:0000256" key="17">
    <source>
        <dbReference type="PIRNR" id="PIRNR000333"/>
    </source>
</evidence>
<keyword evidence="13 17" id="KW-0112">Calmodulin-binding</keyword>
<dbReference type="GO" id="GO:0010181">
    <property type="term" value="F:FMN binding"/>
    <property type="evidence" value="ECO:0007669"/>
    <property type="project" value="InterPro"/>
</dbReference>
<dbReference type="GO" id="GO:0050661">
    <property type="term" value="F:NADP binding"/>
    <property type="evidence" value="ECO:0007669"/>
    <property type="project" value="InterPro"/>
</dbReference>
<dbReference type="FunFam" id="3.40.50.360:FF:000039">
    <property type="entry name" value="Nitric oxide synthase"/>
    <property type="match status" value="1"/>
</dbReference>
<dbReference type="CDD" id="cd00795">
    <property type="entry name" value="NOS_oxygenase_euk"/>
    <property type="match status" value="1"/>
</dbReference>
<dbReference type="PROSITE" id="PS60001">
    <property type="entry name" value="NOS"/>
    <property type="match status" value="1"/>
</dbReference>
<dbReference type="PANTHER" id="PTHR43410">
    <property type="entry name" value="NITRIC OXIDE SYNTHASE OXYGENASE"/>
    <property type="match status" value="1"/>
</dbReference>
<dbReference type="InterPro" id="IPR029039">
    <property type="entry name" value="Flavoprotein-like_sf"/>
</dbReference>
<evidence type="ECO:0000256" key="16">
    <source>
        <dbReference type="ARBA" id="ARBA00047419"/>
    </source>
</evidence>
<evidence type="ECO:0000256" key="1">
    <source>
        <dbReference type="ARBA" id="ARBA00001950"/>
    </source>
</evidence>
<evidence type="ECO:0000256" key="9">
    <source>
        <dbReference type="ARBA" id="ARBA00022723"/>
    </source>
</evidence>
<dbReference type="GO" id="GO:0005516">
    <property type="term" value="F:calmodulin binding"/>
    <property type="evidence" value="ECO:0007669"/>
    <property type="project" value="UniProtKB-KW"/>
</dbReference>
<dbReference type="AlphaFoldDB" id="G7NGI2"/>
<proteinExistence type="inferred from homology"/>
<dbReference type="GO" id="GO:0050660">
    <property type="term" value="F:flavin adenine dinucleotide binding"/>
    <property type="evidence" value="ECO:0007669"/>
    <property type="project" value="InterPro"/>
</dbReference>
<comment type="cofactor">
    <cofactor evidence="17">
        <name>FMN</name>
        <dbReference type="ChEBI" id="CHEBI:58210"/>
    </cofactor>
    <text evidence="17">Binds 1 FMN.</text>
</comment>
<keyword evidence="12 17" id="KW-0521">NADP</keyword>
<feature type="region of interest" description="Disordered" evidence="19">
    <location>
        <begin position="109"/>
        <end position="144"/>
    </location>
</feature>
<evidence type="ECO:0000259" key="20">
    <source>
        <dbReference type="PROSITE" id="PS50902"/>
    </source>
</evidence>
<dbReference type="Gene3D" id="2.40.30.10">
    <property type="entry name" value="Translation factors"/>
    <property type="match status" value="2"/>
</dbReference>
<dbReference type="FunFam" id="3.40.50.80:FF:000003">
    <property type="entry name" value="Nitric oxide synthase"/>
    <property type="match status" value="1"/>
</dbReference>
<keyword evidence="8 17" id="KW-0288">FMN</keyword>
<dbReference type="InterPro" id="IPR036119">
    <property type="entry name" value="NOS_N_sf"/>
</dbReference>
<evidence type="ECO:0000256" key="6">
    <source>
        <dbReference type="ARBA" id="ARBA00022617"/>
    </source>
</evidence>
<dbReference type="FunFam" id="3.90.1230.10:FF:000001">
    <property type="entry name" value="Nitric oxide synthase, brain"/>
    <property type="match status" value="1"/>
</dbReference>
<reference evidence="22" key="1">
    <citation type="journal article" date="2011" name="Nat. Biotechnol.">
        <title>Genome sequencing and comparison of two nonhuman primate animal models, the cynomolgus and Chinese rhesus macaques.</title>
        <authorList>
            <person name="Yan G."/>
            <person name="Zhang G."/>
            <person name="Fang X."/>
            <person name="Zhang Y."/>
            <person name="Li C."/>
            <person name="Ling F."/>
            <person name="Cooper D.N."/>
            <person name="Li Q."/>
            <person name="Li Y."/>
            <person name="van Gool A.J."/>
            <person name="Du H."/>
            <person name="Chen J."/>
            <person name="Chen R."/>
            <person name="Zhang P."/>
            <person name="Huang Z."/>
            <person name="Thompson J.R."/>
            <person name="Meng Y."/>
            <person name="Bai Y."/>
            <person name="Wang J."/>
            <person name="Zhuo M."/>
            <person name="Wang T."/>
            <person name="Huang Y."/>
            <person name="Wei L."/>
            <person name="Li J."/>
            <person name="Wang Z."/>
            <person name="Hu H."/>
            <person name="Yang P."/>
            <person name="Le L."/>
            <person name="Stenson P.D."/>
            <person name="Li B."/>
            <person name="Liu X."/>
            <person name="Ball E.V."/>
            <person name="An N."/>
            <person name="Huang Q."/>
            <person name="Zhang Y."/>
            <person name="Fan W."/>
            <person name="Zhang X."/>
            <person name="Li Y."/>
            <person name="Wang W."/>
            <person name="Katze M.G."/>
            <person name="Su B."/>
            <person name="Nielsen R."/>
            <person name="Yang H."/>
            <person name="Wang J."/>
            <person name="Wang X."/>
            <person name="Wang J."/>
        </authorList>
    </citation>
    <scope>NUCLEOTIDE SEQUENCE [LARGE SCALE GENOMIC DNA]</scope>
    <source>
        <strain evidence="22">CR-5</strain>
    </source>
</reference>
<keyword evidence="6 17" id="KW-0349">Heme</keyword>
<dbReference type="Gene3D" id="3.40.50.80">
    <property type="entry name" value="Nucleotide-binding domain of ferredoxin-NADP reductase (FNR) module"/>
    <property type="match status" value="1"/>
</dbReference>
<dbReference type="PROSITE" id="PS50902">
    <property type="entry name" value="FLAVODOXIN_LIKE"/>
    <property type="match status" value="1"/>
</dbReference>
<dbReference type="GO" id="GO:0006809">
    <property type="term" value="P:nitric oxide biosynthetic process"/>
    <property type="evidence" value="ECO:0007669"/>
    <property type="project" value="InterPro"/>
</dbReference>
<comment type="cofactor">
    <cofactor evidence="17">
        <name>FAD</name>
        <dbReference type="ChEBI" id="CHEBI:57692"/>
    </cofactor>
    <text evidence="17">Binds 1 FAD.</text>
</comment>
<dbReference type="InterPro" id="IPR001709">
    <property type="entry name" value="Flavoprot_Pyr_Nucl_cyt_Rdtase"/>
</dbReference>
<dbReference type="Pfam" id="PF00667">
    <property type="entry name" value="FAD_binding_1"/>
    <property type="match status" value="2"/>
</dbReference>
<comment type="subcellular location">
    <subcellularLocation>
        <location evidence="3">Cytoplasm</location>
        <location evidence="3">Cytosol</location>
    </subcellularLocation>
</comment>
<protein>
    <recommendedName>
        <fullName evidence="17">Nitric oxide synthase</fullName>
        <ecNumber evidence="17">1.14.13.39</ecNumber>
    </recommendedName>
</protein>
<keyword evidence="14 17" id="KW-0560">Oxidoreductase</keyword>
<keyword evidence="7" id="KW-0285">Flavoprotein</keyword>
<dbReference type="InterPro" id="IPR012144">
    <property type="entry name" value="NOS_euk"/>
</dbReference>
<evidence type="ECO:0000256" key="4">
    <source>
        <dbReference type="ARBA" id="ARBA00006267"/>
    </source>
</evidence>